<dbReference type="InterPro" id="IPR043502">
    <property type="entry name" value="DNA/RNA_pol_sf"/>
</dbReference>
<gene>
    <name evidence="1" type="ORF">SNAT2548_LOCUS661</name>
</gene>
<dbReference type="PANTHER" id="PTHR33050">
    <property type="entry name" value="REVERSE TRANSCRIPTASE DOMAIN-CONTAINING PROTEIN"/>
    <property type="match status" value="1"/>
</dbReference>
<evidence type="ECO:0000313" key="2">
    <source>
        <dbReference type="Proteomes" id="UP000604046"/>
    </source>
</evidence>
<comment type="caution">
    <text evidence="1">The sequence shown here is derived from an EMBL/GenBank/DDBJ whole genome shotgun (WGS) entry which is preliminary data.</text>
</comment>
<keyword evidence="2" id="KW-1185">Reference proteome</keyword>
<dbReference type="EMBL" id="CAJNDS010000033">
    <property type="protein sequence ID" value="CAE6926347.1"/>
    <property type="molecule type" value="Genomic_DNA"/>
</dbReference>
<organism evidence="1 2">
    <name type="scientific">Symbiodinium natans</name>
    <dbReference type="NCBI Taxonomy" id="878477"/>
    <lineage>
        <taxon>Eukaryota</taxon>
        <taxon>Sar</taxon>
        <taxon>Alveolata</taxon>
        <taxon>Dinophyceae</taxon>
        <taxon>Suessiales</taxon>
        <taxon>Symbiodiniaceae</taxon>
        <taxon>Symbiodinium</taxon>
    </lineage>
</organism>
<dbReference type="PANTHER" id="PTHR33050:SF7">
    <property type="entry name" value="RIBONUCLEASE H"/>
    <property type="match status" value="1"/>
</dbReference>
<dbReference type="AlphaFoldDB" id="A0A812GSR0"/>
<accession>A0A812GSR0</accession>
<dbReference type="SUPFAM" id="SSF56672">
    <property type="entry name" value="DNA/RNA polymerases"/>
    <property type="match status" value="1"/>
</dbReference>
<protein>
    <submittedName>
        <fullName evidence="1">Uncharacterized protein</fullName>
    </submittedName>
</protein>
<reference evidence="1" key="1">
    <citation type="submission" date="2021-02" db="EMBL/GenBank/DDBJ databases">
        <authorList>
            <person name="Dougan E. K."/>
            <person name="Rhodes N."/>
            <person name="Thang M."/>
            <person name="Chan C."/>
        </authorList>
    </citation>
    <scope>NUCLEOTIDE SEQUENCE</scope>
</reference>
<name>A0A812GSR0_9DINO</name>
<sequence>MEGDLEPSNGLVDRAAAMLHDGLKRYIPPSACVSRDAEVAAVRRDKEFFAIENGELTLKKKDNVFNADVATDFKLQQAFTRRGLALDRVGLVSFNVHERLVRNYFFLKEGRAVTLKDLAGVAPQKAGAGGEVKGSLPLLPSRPKRSCRCLKNCALSSRMTITAGVTAMGNLEEGCDLPASGNPPECDRGLHVCMSCGSKDHGAGNCPANKKREPRQARVSRPLPPLLLPLVLLRAVPAVRKFNLQLGGQRPRLWTASPAVAIGDFRDRARVRAANSLVELMSSWCRHLSEKGVCWSIENPTNSLIWLFPGLSGLVAKSHVVTLHACMFRRKSTTLVSNRSWFRRTAVLCSGDHAHESWGQDVLEKAPVGRKRAFKALCEPDFAVKVTLKGDDAARFFSFFPPCKIPRHWDHWPKGSKLLEIDREGATASVAIPCSPEAWCRQALELPNPRRARCVLPPDMLVALAADAAEDTIKLAKLRTEGSVSRETALREGLDPEVNHVTSSKMSVALELLLRESGSRRPGRLCRYRDRATERAVWAVTREEQASGWLSFCSREDLSALAVVSPRACGVQEKVQMDGIDEIVEACLSWLRFRLPGSPPERILGRTWDLKSAYKQLAVRADHKHFAIICLMDPEADVVQYCRLHSLPFGAVAAVHAFLRCRKSLFIAMTSFFDDFTVLTSAANAAHVEVVVSSMFKKLGWRVATEEKKNRPFSEVFDVLGVRVDLSQQSVGVVQVSNTPQRVAELKDTVAAIKQKGSLTFEEAQRLCGRLVFAEQHVWGRNAKQAVVAVGDVSPASEASHPLTDVQQAALDFIEQRVLDGRPRSFSVQPSRTFHLWLDGACEWDVSNSVPTCGFGGVLWLDGVPLAWGDTLDPAAAQEWASRVGKKQLVFECELLPYFISLQLWGRFLRDSDLLVFIDNDAARASLARSFTRKEEGAAIVFQAVEAEERLSINACFLRVPTSSNIADGPSRGVFDTILRLGGRRVPLPCGAIRSALGLSGAV</sequence>
<dbReference type="Proteomes" id="UP000604046">
    <property type="component" value="Unassembled WGS sequence"/>
</dbReference>
<dbReference type="InterPro" id="IPR052055">
    <property type="entry name" value="Hepadnavirus_pol/RT"/>
</dbReference>
<proteinExistence type="predicted"/>
<evidence type="ECO:0000313" key="1">
    <source>
        <dbReference type="EMBL" id="CAE6926347.1"/>
    </source>
</evidence>